<dbReference type="Pfam" id="PF22612">
    <property type="entry name" value="GH113"/>
    <property type="match status" value="1"/>
</dbReference>
<dbReference type="STRING" id="1643428.GCA_001442855_00858"/>
<keyword evidence="2" id="KW-1185">Reference proteome</keyword>
<evidence type="ECO:0008006" key="3">
    <source>
        <dbReference type="Google" id="ProtNLM"/>
    </source>
</evidence>
<name>A0A0S4MYK8_9BACT</name>
<reference evidence="2" key="1">
    <citation type="submission" date="2015-11" db="EMBL/GenBank/DDBJ databases">
        <authorList>
            <person name="Varghese N."/>
        </authorList>
    </citation>
    <scope>NUCLEOTIDE SEQUENCE [LARGE SCALE GENOMIC DNA]</scope>
</reference>
<accession>A0A0S4MYK8</accession>
<gene>
    <name evidence="1" type="ORF">JGI1_00881</name>
</gene>
<dbReference type="OrthoDB" id="9773531at2"/>
<dbReference type="CDD" id="cd19608">
    <property type="entry name" value="GH113_mannanase-like"/>
    <property type="match status" value="1"/>
</dbReference>
<dbReference type="AlphaFoldDB" id="A0A0S4MYK8"/>
<dbReference type="Gene3D" id="3.20.20.80">
    <property type="entry name" value="Glycosidases"/>
    <property type="match status" value="1"/>
</dbReference>
<dbReference type="InterPro" id="IPR017853">
    <property type="entry name" value="GH"/>
</dbReference>
<dbReference type="Proteomes" id="UP000320623">
    <property type="component" value="Unassembled WGS sequence"/>
</dbReference>
<evidence type="ECO:0000313" key="2">
    <source>
        <dbReference type="Proteomes" id="UP000320623"/>
    </source>
</evidence>
<protein>
    <recommendedName>
        <fullName evidence="3">Glycoside hydrolase family 5 domain-containing protein</fullName>
    </recommendedName>
</protein>
<evidence type="ECO:0000313" key="1">
    <source>
        <dbReference type="EMBL" id="CUU04014.1"/>
    </source>
</evidence>
<dbReference type="SUPFAM" id="SSF51445">
    <property type="entry name" value="(Trans)glycosidases"/>
    <property type="match status" value="1"/>
</dbReference>
<dbReference type="EMBL" id="FAOO01000005">
    <property type="protein sequence ID" value="CUU04014.1"/>
    <property type="molecule type" value="Genomic_DNA"/>
</dbReference>
<sequence length="344" mass="39620">MINYRLRKALIFILFILNGCDFIVTVKGEKTEKIQIYKRGFNFVSWKRTEYGSDYARASFDTMSTSGANWVSIVVTLYQKNFSDTAVFEDINKSPSIYSISQIVQYAHTKGFGVMLKIHVDSNDDVSRTKIKPFDVSAWFRNYSKYVLNYARVSEMLGVELLCIGTELSGLSGEKKHWSDLIESVRNVYSGKIIYASNFDEYRNVSFWDKVDFVGIDFFAPVSNKPDPVYDEIVLGWQPYLNDLKSWFVESNIDKKLIFTEIGYPATDGASMKPWKIGEALDLDEQSLCYDVALEMISKLNFVDGVFIWNWNANLESDSLKKDFSPYGKPSIEVIKKHWLKVRV</sequence>
<proteinExistence type="predicted"/>
<organism evidence="1 2">
    <name type="scientific">Candidatus Thermokryptus mobilis</name>
    <dbReference type="NCBI Taxonomy" id="1643428"/>
    <lineage>
        <taxon>Bacteria</taxon>
        <taxon>Pseudomonadati</taxon>
        <taxon>Candidatus Kryptoniota</taxon>
        <taxon>Candidatus Thermokryptus</taxon>
    </lineage>
</organism>
<dbReference type="RefSeq" id="WP_140944655.1">
    <property type="nucleotide sequence ID" value="NZ_FAOO01000005.1"/>
</dbReference>
<dbReference type="InterPro" id="IPR055151">
    <property type="entry name" value="GH113"/>
</dbReference>